<dbReference type="EC" id="3.5.2.6" evidence="2 6"/>
<dbReference type="RefSeq" id="WP_344558141.1">
    <property type="nucleotide sequence ID" value="NZ_BAAANS010000074.1"/>
</dbReference>
<evidence type="ECO:0000313" key="8">
    <source>
        <dbReference type="EMBL" id="GAA2120668.1"/>
    </source>
</evidence>
<dbReference type="InterPro" id="IPR012338">
    <property type="entry name" value="Beta-lactam/transpept-like"/>
</dbReference>
<dbReference type="SUPFAM" id="SSF56601">
    <property type="entry name" value="beta-lactamase/transpeptidase-like"/>
    <property type="match status" value="1"/>
</dbReference>
<evidence type="ECO:0000256" key="5">
    <source>
        <dbReference type="ARBA" id="ARBA00023251"/>
    </source>
</evidence>
<accession>A0ABN2Y3A3</accession>
<comment type="caution">
    <text evidence="8">The sequence shown here is derived from an EMBL/GenBank/DDBJ whole genome shotgun (WGS) entry which is preliminary data.</text>
</comment>
<dbReference type="Proteomes" id="UP001500897">
    <property type="component" value="Unassembled WGS sequence"/>
</dbReference>
<dbReference type="InterPro" id="IPR045155">
    <property type="entry name" value="Beta-lactam_cat"/>
</dbReference>
<name>A0ABN2Y3A3_9ACTN</name>
<comment type="similarity">
    <text evidence="1 6">Belongs to the class-A beta-lactamase family.</text>
</comment>
<keyword evidence="4 6" id="KW-0378">Hydrolase</keyword>
<reference evidence="8 9" key="1">
    <citation type="journal article" date="2019" name="Int. J. Syst. Evol. Microbiol.">
        <title>The Global Catalogue of Microorganisms (GCM) 10K type strain sequencing project: providing services to taxonomists for standard genome sequencing and annotation.</title>
        <authorList>
            <consortium name="The Broad Institute Genomics Platform"/>
            <consortium name="The Broad Institute Genome Sequencing Center for Infectious Disease"/>
            <person name="Wu L."/>
            <person name="Ma J."/>
        </authorList>
    </citation>
    <scope>NUCLEOTIDE SEQUENCE [LARGE SCALE GENOMIC DNA]</scope>
    <source>
        <strain evidence="8 9">JCM 14559</strain>
    </source>
</reference>
<dbReference type="PROSITE" id="PS00146">
    <property type="entry name" value="BETA_LACTAMASE_A"/>
    <property type="match status" value="1"/>
</dbReference>
<keyword evidence="5 6" id="KW-0046">Antibiotic resistance</keyword>
<comment type="catalytic activity">
    <reaction evidence="6">
        <text>a beta-lactam + H2O = a substituted beta-amino acid</text>
        <dbReference type="Rhea" id="RHEA:20401"/>
        <dbReference type="ChEBI" id="CHEBI:15377"/>
        <dbReference type="ChEBI" id="CHEBI:35627"/>
        <dbReference type="ChEBI" id="CHEBI:140347"/>
        <dbReference type="EC" id="3.5.2.6"/>
    </reaction>
</comment>
<dbReference type="PROSITE" id="PS51318">
    <property type="entry name" value="TAT"/>
    <property type="match status" value="1"/>
</dbReference>
<dbReference type="Gene3D" id="3.40.710.10">
    <property type="entry name" value="DD-peptidase/beta-lactamase superfamily"/>
    <property type="match status" value="1"/>
</dbReference>
<evidence type="ECO:0000313" key="9">
    <source>
        <dbReference type="Proteomes" id="UP001500897"/>
    </source>
</evidence>
<evidence type="ECO:0000256" key="1">
    <source>
        <dbReference type="ARBA" id="ARBA00009009"/>
    </source>
</evidence>
<evidence type="ECO:0000256" key="6">
    <source>
        <dbReference type="RuleBase" id="RU361140"/>
    </source>
</evidence>
<evidence type="ECO:0000259" key="7">
    <source>
        <dbReference type="Pfam" id="PF13354"/>
    </source>
</evidence>
<protein>
    <recommendedName>
        <fullName evidence="3 6">Beta-lactamase</fullName>
        <ecNumber evidence="2 6">3.5.2.6</ecNumber>
    </recommendedName>
</protein>
<evidence type="ECO:0000256" key="4">
    <source>
        <dbReference type="ARBA" id="ARBA00022801"/>
    </source>
</evidence>
<dbReference type="InterPro" id="IPR000871">
    <property type="entry name" value="Beta-lactam_class-A"/>
</dbReference>
<dbReference type="PANTHER" id="PTHR35333">
    <property type="entry name" value="BETA-LACTAMASE"/>
    <property type="match status" value="1"/>
</dbReference>
<dbReference type="PRINTS" id="PR00118">
    <property type="entry name" value="BLACTAMASEA"/>
</dbReference>
<sequence>MVRPAPPEEAPIRPHPTRRRLLTGAAATALARSLPATAATARTFTELQDAFQELEQRHGARLGVLGHDTGSGATVGHRADETFPLCSTFKPLAVAAVLRDGHDLAARVHYTDRDVTDSGYAPATGRARVLTVAELCAAAIEFSDNTAANLLLRRLGGPTAVTRFCRSLGDPATRLDRWEPALNSAEPGRTTDTTTPRALARTFARLTLGDALARAHRARLTAWLRATTTGTHRLRAGLPSTWTHADKTGTGAYGTTNDLALTWPPHRPPLVLAVLSTKPAAPTAPADEPLLAATARLLTAALP</sequence>
<proteinExistence type="inferred from homology"/>
<dbReference type="EMBL" id="BAAANS010000074">
    <property type="protein sequence ID" value="GAA2120668.1"/>
    <property type="molecule type" value="Genomic_DNA"/>
</dbReference>
<dbReference type="PANTHER" id="PTHR35333:SF3">
    <property type="entry name" value="BETA-LACTAMASE-TYPE TRANSPEPTIDASE FOLD CONTAINING PROTEIN"/>
    <property type="match status" value="1"/>
</dbReference>
<evidence type="ECO:0000256" key="2">
    <source>
        <dbReference type="ARBA" id="ARBA00012865"/>
    </source>
</evidence>
<organism evidence="8 9">
    <name type="scientific">Kitasatospora saccharophila</name>
    <dbReference type="NCBI Taxonomy" id="407973"/>
    <lineage>
        <taxon>Bacteria</taxon>
        <taxon>Bacillati</taxon>
        <taxon>Actinomycetota</taxon>
        <taxon>Actinomycetes</taxon>
        <taxon>Kitasatosporales</taxon>
        <taxon>Streptomycetaceae</taxon>
        <taxon>Kitasatospora</taxon>
    </lineage>
</organism>
<dbReference type="InterPro" id="IPR006311">
    <property type="entry name" value="TAT_signal"/>
</dbReference>
<dbReference type="NCBIfam" id="NF033103">
    <property type="entry name" value="bla_class_A"/>
    <property type="match status" value="1"/>
</dbReference>
<keyword evidence="9" id="KW-1185">Reference proteome</keyword>
<dbReference type="Pfam" id="PF13354">
    <property type="entry name" value="Beta-lactamase2"/>
    <property type="match status" value="1"/>
</dbReference>
<feature type="domain" description="Beta-lactamase class A catalytic" evidence="7">
    <location>
        <begin position="66"/>
        <end position="275"/>
    </location>
</feature>
<gene>
    <name evidence="8" type="primary">blaBOR</name>
    <name evidence="8" type="ORF">GCM10009759_69760</name>
</gene>
<dbReference type="InterPro" id="IPR023650">
    <property type="entry name" value="Beta-lactam_class-A_AS"/>
</dbReference>
<evidence type="ECO:0000256" key="3">
    <source>
        <dbReference type="ARBA" id="ARBA00018879"/>
    </source>
</evidence>